<dbReference type="PaxDb" id="35128-Thaps24792"/>
<feature type="region of interest" description="Disordered" evidence="2">
    <location>
        <begin position="1"/>
        <end position="35"/>
    </location>
</feature>
<dbReference type="GO" id="GO:0004842">
    <property type="term" value="F:ubiquitin-protein transferase activity"/>
    <property type="evidence" value="ECO:0007669"/>
    <property type="project" value="InterPro"/>
</dbReference>
<evidence type="ECO:0000313" key="4">
    <source>
        <dbReference type="EMBL" id="EED88898.1"/>
    </source>
</evidence>
<keyword evidence="5" id="KW-1185">Reference proteome</keyword>
<dbReference type="STRING" id="35128.B8CC57"/>
<dbReference type="PROSITE" id="PS50088">
    <property type="entry name" value="ANK_REPEAT"/>
    <property type="match status" value="1"/>
</dbReference>
<dbReference type="GO" id="GO:0016567">
    <property type="term" value="P:protein ubiquitination"/>
    <property type="evidence" value="ECO:0007669"/>
    <property type="project" value="InterPro"/>
</dbReference>
<evidence type="ECO:0000259" key="3">
    <source>
        <dbReference type="PROSITE" id="PS51698"/>
    </source>
</evidence>
<dbReference type="InterPro" id="IPR013083">
    <property type="entry name" value="Znf_RING/FYVE/PHD"/>
</dbReference>
<dbReference type="Pfam" id="PF00023">
    <property type="entry name" value="Ank"/>
    <property type="match status" value="1"/>
</dbReference>
<dbReference type="eggNOG" id="KOG0167">
    <property type="taxonomic scope" value="Eukaryota"/>
</dbReference>
<keyword evidence="1" id="KW-0040">ANK repeat</keyword>
<dbReference type="EMBL" id="CM000649">
    <property type="protein sequence ID" value="EED88898.1"/>
    <property type="molecule type" value="Genomic_DNA"/>
</dbReference>
<organism evidence="4 5">
    <name type="scientific">Thalassiosira pseudonana</name>
    <name type="common">Marine diatom</name>
    <name type="synonym">Cyclotella nana</name>
    <dbReference type="NCBI Taxonomy" id="35128"/>
    <lineage>
        <taxon>Eukaryota</taxon>
        <taxon>Sar</taxon>
        <taxon>Stramenopiles</taxon>
        <taxon>Ochrophyta</taxon>
        <taxon>Bacillariophyta</taxon>
        <taxon>Coscinodiscophyceae</taxon>
        <taxon>Thalassiosirophycidae</taxon>
        <taxon>Thalassiosirales</taxon>
        <taxon>Thalassiosiraceae</taxon>
        <taxon>Thalassiosira</taxon>
    </lineage>
</organism>
<dbReference type="SUPFAM" id="SSF57850">
    <property type="entry name" value="RING/U-box"/>
    <property type="match status" value="1"/>
</dbReference>
<accession>B8CC57</accession>
<dbReference type="Gene3D" id="3.30.40.10">
    <property type="entry name" value="Zinc/RING finger domain, C3HC4 (zinc finger)"/>
    <property type="match status" value="1"/>
</dbReference>
<evidence type="ECO:0000313" key="5">
    <source>
        <dbReference type="Proteomes" id="UP000001449"/>
    </source>
</evidence>
<dbReference type="InterPro" id="IPR002110">
    <property type="entry name" value="Ankyrin_rpt"/>
</dbReference>
<dbReference type="CDD" id="cd16655">
    <property type="entry name" value="RING-Ubox_WDSUB1-like"/>
    <property type="match status" value="1"/>
</dbReference>
<dbReference type="SUPFAM" id="SSF48403">
    <property type="entry name" value="Ankyrin repeat"/>
    <property type="match status" value="1"/>
</dbReference>
<dbReference type="PROSITE" id="PS51698">
    <property type="entry name" value="U_BOX"/>
    <property type="match status" value="1"/>
</dbReference>
<dbReference type="PANTHER" id="PTHR46573:SF1">
    <property type="entry name" value="WD REPEAT, SAM AND U-BOX DOMAIN-CONTAINING PROTEIN 1"/>
    <property type="match status" value="1"/>
</dbReference>
<dbReference type="PROSITE" id="PS50297">
    <property type="entry name" value="ANK_REP_REGION"/>
    <property type="match status" value="1"/>
</dbReference>
<name>B8CC57_THAPS</name>
<dbReference type="GeneID" id="7450849"/>
<proteinExistence type="predicted"/>
<dbReference type="SMART" id="SM00248">
    <property type="entry name" value="ANK"/>
    <property type="match status" value="1"/>
</dbReference>
<dbReference type="SMART" id="SM00504">
    <property type="entry name" value="Ubox"/>
    <property type="match status" value="1"/>
</dbReference>
<gene>
    <name evidence="4" type="ORF">THAPSDRAFT_24792</name>
</gene>
<dbReference type="Gene3D" id="1.25.40.20">
    <property type="entry name" value="Ankyrin repeat-containing domain"/>
    <property type="match status" value="1"/>
</dbReference>
<feature type="domain" description="U-box" evidence="3">
    <location>
        <begin position="52"/>
        <end position="129"/>
    </location>
</feature>
<feature type="region of interest" description="Disordered" evidence="2">
    <location>
        <begin position="460"/>
        <end position="484"/>
    </location>
</feature>
<dbReference type="HOGENOM" id="CLU_390588_0_0_1"/>
<dbReference type="InterPro" id="IPR052085">
    <property type="entry name" value="WD-SAM-U-box"/>
</dbReference>
<feature type="compositionally biased region" description="Low complexity" evidence="2">
    <location>
        <begin position="26"/>
        <end position="35"/>
    </location>
</feature>
<dbReference type="PANTHER" id="PTHR46573">
    <property type="entry name" value="WD REPEAT, SAM AND U-BOX DOMAIN-CONTAINING PROTEIN 1"/>
    <property type="match status" value="1"/>
</dbReference>
<dbReference type="KEGG" id="tps:THAPSDRAFT_24792"/>
<dbReference type="InterPro" id="IPR003613">
    <property type="entry name" value="Ubox_domain"/>
</dbReference>
<dbReference type="InterPro" id="IPR036770">
    <property type="entry name" value="Ankyrin_rpt-contain_sf"/>
</dbReference>
<dbReference type="InParanoid" id="B8CC57"/>
<evidence type="ECO:0000256" key="1">
    <source>
        <dbReference type="PROSITE-ProRule" id="PRU00023"/>
    </source>
</evidence>
<dbReference type="Proteomes" id="UP000001449">
    <property type="component" value="Chromosome 14"/>
</dbReference>
<sequence length="707" mass="77213">MATMNSPPLSVGIAPSPPPPIDDDASSTSSNSTFCPPFPNDEALDAYLAEIAPPRELVCPITQELVKDPVVAQDGHTYERSSLLTWFSMGRTRSPVTNSLLSNTSIEGLVVNLAVGSMARMHREKLGRRLLKICEGVRVRDGRCGEGVRVRIEGLLDAGADVNGRGSGGNTPLHLLIQSGAIELANHLLNHEASVTLTNDAGFDCIASAEHHLQQRSKSNHEHQRWRDFIEDLKQRETLEKARTEARERARTQANEEHRETQRTLAANALYDINADGTTGTTQRGLGRLEDGIGYFPSLAALQFQSAVPGPSPSLVVSNYLGQSERIKTTPHPPTDPPQPTNIMMTSSAALLENLPAPYPATLLVSRAKARRLVDLCEMAEVQGSFAAAGASAVNIGGGCDASAAIQSTADNADSSSAGEVSPYILVIEMALLMYLGEYVHARHLWRRCRRDDGVASFGSASAAAGDEEGKMEDDDMQQGENNSPINNSNYFAVEEMEYAQLEQLWNAARYCYLWSTGGIYSLNALTVTYSNEATTSTGSSSMQVDDSANNSSPPFSTLALKALQSCVASKMEPLTTYALELTEVFRFKVNEELHRTFGKIRFDEYCVRMNINGVGDKDKEEMMKKYGWVVVDGIYIMADGEWEVHYQDEVVGGRGRNDCGVVEQQCSVMSQAKHEDVMVHGLLSNEDRIIQLANAVMFMEQTKMNA</sequence>
<dbReference type="AlphaFoldDB" id="B8CC57"/>
<feature type="repeat" description="ANK" evidence="1">
    <location>
        <begin position="168"/>
        <end position="200"/>
    </location>
</feature>
<dbReference type="RefSeq" id="XP_002293889.1">
    <property type="nucleotide sequence ID" value="XM_002293853.1"/>
</dbReference>
<reference evidence="4 5" key="1">
    <citation type="journal article" date="2004" name="Science">
        <title>The genome of the diatom Thalassiosira pseudonana: ecology, evolution, and metabolism.</title>
        <authorList>
            <person name="Armbrust E.V."/>
            <person name="Berges J.A."/>
            <person name="Bowler C."/>
            <person name="Green B.R."/>
            <person name="Martinez D."/>
            <person name="Putnam N.H."/>
            <person name="Zhou S."/>
            <person name="Allen A.E."/>
            <person name="Apt K.E."/>
            <person name="Bechner M."/>
            <person name="Brzezinski M.A."/>
            <person name="Chaal B.K."/>
            <person name="Chiovitti A."/>
            <person name="Davis A.K."/>
            <person name="Demarest M.S."/>
            <person name="Detter J.C."/>
            <person name="Glavina T."/>
            <person name="Goodstein D."/>
            <person name="Hadi M.Z."/>
            <person name="Hellsten U."/>
            <person name="Hildebrand M."/>
            <person name="Jenkins B.D."/>
            <person name="Jurka J."/>
            <person name="Kapitonov V.V."/>
            <person name="Kroger N."/>
            <person name="Lau W.W."/>
            <person name="Lane T.W."/>
            <person name="Larimer F.W."/>
            <person name="Lippmeier J.C."/>
            <person name="Lucas S."/>
            <person name="Medina M."/>
            <person name="Montsant A."/>
            <person name="Obornik M."/>
            <person name="Parker M.S."/>
            <person name="Palenik B."/>
            <person name="Pazour G.J."/>
            <person name="Richardson P.M."/>
            <person name="Rynearson T.A."/>
            <person name="Saito M.A."/>
            <person name="Schwartz D.C."/>
            <person name="Thamatrakoln K."/>
            <person name="Valentin K."/>
            <person name="Vardi A."/>
            <person name="Wilkerson F.P."/>
            <person name="Rokhsar D.S."/>
        </authorList>
    </citation>
    <scope>NUCLEOTIDE SEQUENCE [LARGE SCALE GENOMIC DNA]</scope>
    <source>
        <strain evidence="4 5">CCMP1335</strain>
    </source>
</reference>
<reference evidence="4 5" key="2">
    <citation type="journal article" date="2008" name="Nature">
        <title>The Phaeodactylum genome reveals the evolutionary history of diatom genomes.</title>
        <authorList>
            <person name="Bowler C."/>
            <person name="Allen A.E."/>
            <person name="Badger J.H."/>
            <person name="Grimwood J."/>
            <person name="Jabbari K."/>
            <person name="Kuo A."/>
            <person name="Maheswari U."/>
            <person name="Martens C."/>
            <person name="Maumus F."/>
            <person name="Otillar R.P."/>
            <person name="Rayko E."/>
            <person name="Salamov A."/>
            <person name="Vandepoele K."/>
            <person name="Beszteri B."/>
            <person name="Gruber A."/>
            <person name="Heijde M."/>
            <person name="Katinka M."/>
            <person name="Mock T."/>
            <person name="Valentin K."/>
            <person name="Verret F."/>
            <person name="Berges J.A."/>
            <person name="Brownlee C."/>
            <person name="Cadoret J.P."/>
            <person name="Chiovitti A."/>
            <person name="Choi C.J."/>
            <person name="Coesel S."/>
            <person name="De Martino A."/>
            <person name="Detter J.C."/>
            <person name="Durkin C."/>
            <person name="Falciatore A."/>
            <person name="Fournet J."/>
            <person name="Haruta M."/>
            <person name="Huysman M.J."/>
            <person name="Jenkins B.D."/>
            <person name="Jiroutova K."/>
            <person name="Jorgensen R.E."/>
            <person name="Joubert Y."/>
            <person name="Kaplan A."/>
            <person name="Kroger N."/>
            <person name="Kroth P.G."/>
            <person name="La Roche J."/>
            <person name="Lindquist E."/>
            <person name="Lommer M."/>
            <person name="Martin-Jezequel V."/>
            <person name="Lopez P.J."/>
            <person name="Lucas S."/>
            <person name="Mangogna M."/>
            <person name="McGinnis K."/>
            <person name="Medlin L.K."/>
            <person name="Montsant A."/>
            <person name="Oudot-Le Secq M.P."/>
            <person name="Napoli C."/>
            <person name="Obornik M."/>
            <person name="Parker M.S."/>
            <person name="Petit J.L."/>
            <person name="Porcel B.M."/>
            <person name="Poulsen N."/>
            <person name="Robison M."/>
            <person name="Rychlewski L."/>
            <person name="Rynearson T.A."/>
            <person name="Schmutz J."/>
            <person name="Shapiro H."/>
            <person name="Siaut M."/>
            <person name="Stanley M."/>
            <person name="Sussman M.R."/>
            <person name="Taylor A.R."/>
            <person name="Vardi A."/>
            <person name="von Dassow P."/>
            <person name="Vyverman W."/>
            <person name="Willis A."/>
            <person name="Wyrwicz L.S."/>
            <person name="Rokhsar D.S."/>
            <person name="Weissenbach J."/>
            <person name="Armbrust E.V."/>
            <person name="Green B.R."/>
            <person name="Van de Peer Y."/>
            <person name="Grigoriev I.V."/>
        </authorList>
    </citation>
    <scope>NUCLEOTIDE SEQUENCE [LARGE SCALE GENOMIC DNA]</scope>
    <source>
        <strain evidence="4 5">CCMP1335</strain>
    </source>
</reference>
<dbReference type="Pfam" id="PF04564">
    <property type="entry name" value="U-box"/>
    <property type="match status" value="1"/>
</dbReference>
<feature type="compositionally biased region" description="Acidic residues" evidence="2">
    <location>
        <begin position="466"/>
        <end position="478"/>
    </location>
</feature>
<protein>
    <recommendedName>
        <fullName evidence="3">U-box domain-containing protein</fullName>
    </recommendedName>
</protein>
<evidence type="ECO:0000256" key="2">
    <source>
        <dbReference type="SAM" id="MobiDB-lite"/>
    </source>
</evidence>